<evidence type="ECO:0000256" key="2">
    <source>
        <dbReference type="ARBA" id="ARBA00023002"/>
    </source>
</evidence>
<dbReference type="NCBIfam" id="TIGR00014">
    <property type="entry name" value="arsC"/>
    <property type="match status" value="1"/>
</dbReference>
<gene>
    <name evidence="4" type="primary">yfgD</name>
    <name evidence="4" type="ORF">NCTC949_02133</name>
</gene>
<accession>A0AB38VTW2</accession>
<dbReference type="PANTHER" id="PTHR30041:SF4">
    <property type="entry name" value="ARSENATE REDUCTASE"/>
    <property type="match status" value="1"/>
</dbReference>
<dbReference type="SUPFAM" id="SSF52833">
    <property type="entry name" value="Thioredoxin-like"/>
    <property type="match status" value="1"/>
</dbReference>
<dbReference type="EMBL" id="LR134377">
    <property type="protein sequence ID" value="VEH09007.1"/>
    <property type="molecule type" value="Genomic_DNA"/>
</dbReference>
<dbReference type="InterPro" id="IPR036249">
    <property type="entry name" value="Thioredoxin-like_sf"/>
</dbReference>
<protein>
    <submittedName>
        <fullName evidence="4">Arsenate reductase</fullName>
    </submittedName>
</protein>
<dbReference type="CDD" id="cd03034">
    <property type="entry name" value="ArsC_ArsC"/>
    <property type="match status" value="1"/>
</dbReference>
<name>A0AB38VTW2_9CORY</name>
<dbReference type="GO" id="GO:0008794">
    <property type="term" value="F:arsenate reductase (glutaredoxin) activity"/>
    <property type="evidence" value="ECO:0007669"/>
    <property type="project" value="InterPro"/>
</dbReference>
<evidence type="ECO:0000313" key="4">
    <source>
        <dbReference type="EMBL" id="VEH09007.1"/>
    </source>
</evidence>
<sequence>MDVTIFHNPRCSKSRAALDYLKDHGITPLVVSYLTDTPDVATLADLFQRMGITPFQALRSNETKAKELNLDETSSDSEILHAMVAHPQLIERPIVVTARGVVIARPTEKIEEIL</sequence>
<evidence type="ECO:0000313" key="5">
    <source>
        <dbReference type="Proteomes" id="UP000271380"/>
    </source>
</evidence>
<dbReference type="InterPro" id="IPR006660">
    <property type="entry name" value="Arsenate_reductase-like"/>
</dbReference>
<dbReference type="InterPro" id="IPR006659">
    <property type="entry name" value="Arsenate_reductase"/>
</dbReference>
<dbReference type="PANTHER" id="PTHR30041">
    <property type="entry name" value="ARSENATE REDUCTASE"/>
    <property type="match status" value="1"/>
</dbReference>
<evidence type="ECO:0000256" key="1">
    <source>
        <dbReference type="ARBA" id="ARBA00007198"/>
    </source>
</evidence>
<dbReference type="Gene3D" id="3.40.30.10">
    <property type="entry name" value="Glutaredoxin"/>
    <property type="match status" value="1"/>
</dbReference>
<dbReference type="AlphaFoldDB" id="A0AB38VTW2"/>
<evidence type="ECO:0000256" key="3">
    <source>
        <dbReference type="PROSITE-ProRule" id="PRU01282"/>
    </source>
</evidence>
<proteinExistence type="inferred from homology"/>
<reference evidence="4 5" key="1">
    <citation type="submission" date="2018-12" db="EMBL/GenBank/DDBJ databases">
        <authorList>
            <consortium name="Pathogen Informatics"/>
        </authorList>
    </citation>
    <scope>NUCLEOTIDE SEQUENCE [LARGE SCALE GENOMIC DNA]</scope>
    <source>
        <strain evidence="4 5">NCTC949</strain>
    </source>
</reference>
<organism evidence="4 5">
    <name type="scientific">Corynebacterium kutscheri</name>
    <dbReference type="NCBI Taxonomy" id="35755"/>
    <lineage>
        <taxon>Bacteria</taxon>
        <taxon>Bacillati</taxon>
        <taxon>Actinomycetota</taxon>
        <taxon>Actinomycetes</taxon>
        <taxon>Mycobacteriales</taxon>
        <taxon>Corynebacteriaceae</taxon>
        <taxon>Corynebacterium</taxon>
    </lineage>
</organism>
<dbReference type="Pfam" id="PF03960">
    <property type="entry name" value="ArsC"/>
    <property type="match status" value="1"/>
</dbReference>
<dbReference type="Proteomes" id="UP000271380">
    <property type="component" value="Chromosome"/>
</dbReference>
<comment type="similarity">
    <text evidence="1 3">Belongs to the ArsC family.</text>
</comment>
<keyword evidence="2" id="KW-0560">Oxidoreductase</keyword>
<dbReference type="PROSITE" id="PS51353">
    <property type="entry name" value="ARSC"/>
    <property type="match status" value="1"/>
</dbReference>
<dbReference type="RefSeq" id="WP_126317065.1">
    <property type="nucleotide sequence ID" value="NZ_JBHOLU010000001.1"/>
</dbReference>